<feature type="domain" description="ABC-three component systems C-terminal" evidence="1">
    <location>
        <begin position="175"/>
        <end position="312"/>
    </location>
</feature>
<dbReference type="AlphaFoldDB" id="A0A2S3QZL2"/>
<evidence type="ECO:0008006" key="5">
    <source>
        <dbReference type="Google" id="ProtNLM"/>
    </source>
</evidence>
<dbReference type="InterPro" id="IPR046919">
    <property type="entry name" value="ABC-3C_CTD10"/>
</dbReference>
<protein>
    <recommendedName>
        <fullName evidence="5">SMEK domain-containing protein</fullName>
    </recommendedName>
</protein>
<evidence type="ECO:0000313" key="4">
    <source>
        <dbReference type="Proteomes" id="UP000237466"/>
    </source>
</evidence>
<dbReference type="InterPro" id="IPR047740">
    <property type="entry name" value="SMEK_dom"/>
</dbReference>
<organism evidence="3 4">
    <name type="scientific">Vibrio vulnificus</name>
    <dbReference type="NCBI Taxonomy" id="672"/>
    <lineage>
        <taxon>Bacteria</taxon>
        <taxon>Pseudomonadati</taxon>
        <taxon>Pseudomonadota</taxon>
        <taxon>Gammaproteobacteria</taxon>
        <taxon>Vibrionales</taxon>
        <taxon>Vibrionaceae</taxon>
        <taxon>Vibrio</taxon>
    </lineage>
</organism>
<reference evidence="3 4" key="1">
    <citation type="journal article" date="2018" name="Front. Microbiol.">
        <title>Phylogeny of Vibrio vulnificus from the Analysis of the Core-Genome: Implications for Intra-Species Taxonomy.</title>
        <authorList>
            <person name="Roig F.J."/>
            <person name="Gonzalez-Candelas F."/>
            <person name="Sanjuan E."/>
            <person name="Fouz B."/>
            <person name="Feil E.J."/>
            <person name="Llorens C."/>
            <person name="Baker-Austin C."/>
            <person name="Oliver J.D."/>
            <person name="Danin-Poleg Y."/>
            <person name="Gibas C.J."/>
            <person name="Kashi Y."/>
            <person name="Gulig P.A."/>
            <person name="Morrison S.S."/>
            <person name="Amaro C."/>
        </authorList>
    </citation>
    <scope>NUCLEOTIDE SEQUENCE [LARGE SCALE GENOMIC DNA]</scope>
    <source>
        <strain evidence="3 4">CECT4608</strain>
    </source>
</reference>
<evidence type="ECO:0000259" key="2">
    <source>
        <dbReference type="Pfam" id="PF21941"/>
    </source>
</evidence>
<dbReference type="EMBL" id="PDGH01000120">
    <property type="protein sequence ID" value="POB44876.1"/>
    <property type="molecule type" value="Genomic_DNA"/>
</dbReference>
<name>A0A2S3QZL2_VIBVL</name>
<evidence type="ECO:0000313" key="3">
    <source>
        <dbReference type="EMBL" id="POB44876.1"/>
    </source>
</evidence>
<sequence>MNRTAYYNYIDEKIHTLAYRIETNGKLNMLHLHMHSESFYLHLLNLLYGYELENLNKVLQNVEAIDLIDHKNKIIIQVSSTCTKNKVESALEKEIIKNYLSYKFKFISISKDASNLRKSKFKNPHGISFSPSRDIIDITSILNEILQKDIAGQMSVYSFIKGELGNGVDVAKLDSNLAIIINILAKENWHGNVGESTVKQFEIERKISHNELDSAKDLIEEYSLFHGRVDSKYSVFDSQGSNKSSSVLATIKREYIKSKKGASDSDEIFFNVIEVLKNKVIESANYSEIPIDELELCIDILVVDAFVRCKIMDNPEGYSYAAS</sequence>
<dbReference type="Proteomes" id="UP000237466">
    <property type="component" value="Unassembled WGS sequence"/>
</dbReference>
<accession>A0A2S3QZL2</accession>
<dbReference type="Pfam" id="PF20275">
    <property type="entry name" value="CTD10"/>
    <property type="match status" value="1"/>
</dbReference>
<dbReference type="Pfam" id="PF21941">
    <property type="entry name" value="SMEK_N"/>
    <property type="match status" value="1"/>
</dbReference>
<proteinExistence type="predicted"/>
<comment type="caution">
    <text evidence="3">The sequence shown here is derived from an EMBL/GenBank/DDBJ whole genome shotgun (WGS) entry which is preliminary data.</text>
</comment>
<evidence type="ECO:0000259" key="1">
    <source>
        <dbReference type="Pfam" id="PF20275"/>
    </source>
</evidence>
<feature type="domain" description="SMEK" evidence="2">
    <location>
        <begin position="9"/>
        <end position="145"/>
    </location>
</feature>
<gene>
    <name evidence="3" type="ORF">CRN52_17165</name>
</gene>
<dbReference type="NCBIfam" id="NF033859">
    <property type="entry name" value="SMEK_N"/>
    <property type="match status" value="1"/>
</dbReference>
<dbReference type="RefSeq" id="WP_031430519.1">
    <property type="nucleotide sequence ID" value="NZ_LAXL01000027.1"/>
</dbReference>